<dbReference type="Pfam" id="PF02838">
    <property type="entry name" value="Glyco_hydro_20b"/>
    <property type="match status" value="1"/>
</dbReference>
<reference evidence="9 12" key="2">
    <citation type="submission" date="2020-07" db="EMBL/GenBank/DDBJ databases">
        <title>The draft genome sequence of Maribacter polysiphoniae KCTC 22021.</title>
        <authorList>
            <person name="Mu L."/>
        </authorList>
    </citation>
    <scope>NUCLEOTIDE SEQUENCE [LARGE SCALE GENOMIC DNA]</scope>
    <source>
        <strain evidence="9 12">KCTC 22021</strain>
    </source>
</reference>
<dbReference type="OrthoDB" id="9763537at2"/>
<evidence type="ECO:0000256" key="5">
    <source>
        <dbReference type="ARBA" id="ARBA00023295"/>
    </source>
</evidence>
<dbReference type="GO" id="GO:0030203">
    <property type="term" value="P:glycosaminoglycan metabolic process"/>
    <property type="evidence" value="ECO:0007669"/>
    <property type="project" value="TreeGrafter"/>
</dbReference>
<dbReference type="AlphaFoldDB" id="A0A316DYA6"/>
<dbReference type="InterPro" id="IPR025705">
    <property type="entry name" value="Beta_hexosaminidase_sua/sub"/>
</dbReference>
<protein>
    <recommendedName>
        <fullName evidence="3">beta-N-acetylhexosaminidase</fullName>
        <ecNumber evidence="3">3.2.1.52</ecNumber>
    </recommendedName>
</protein>
<feature type="active site" description="Proton donor" evidence="6">
    <location>
        <position position="300"/>
    </location>
</feature>
<dbReference type="SUPFAM" id="SSF51445">
    <property type="entry name" value="(Trans)glycosidases"/>
    <property type="match status" value="1"/>
</dbReference>
<dbReference type="InterPro" id="IPR015882">
    <property type="entry name" value="HEX_bac_N"/>
</dbReference>
<dbReference type="RefSeq" id="WP_109652852.1">
    <property type="nucleotide sequence ID" value="NZ_JACWLN010000007.1"/>
</dbReference>
<evidence type="ECO:0000259" key="8">
    <source>
        <dbReference type="Pfam" id="PF02838"/>
    </source>
</evidence>
<dbReference type="Gene3D" id="3.30.379.10">
    <property type="entry name" value="Chitobiase/beta-hexosaminidase domain 2-like"/>
    <property type="match status" value="1"/>
</dbReference>
<dbReference type="Proteomes" id="UP000245667">
    <property type="component" value="Unassembled WGS sequence"/>
</dbReference>
<evidence type="ECO:0000313" key="12">
    <source>
        <dbReference type="Proteomes" id="UP000651837"/>
    </source>
</evidence>
<feature type="domain" description="Glycoside hydrolase family 20 catalytic" evidence="7">
    <location>
        <begin position="154"/>
        <end position="468"/>
    </location>
</feature>
<reference evidence="10 11" key="1">
    <citation type="submission" date="2018-05" db="EMBL/GenBank/DDBJ databases">
        <title>Genomic Encyclopedia of Archaeal and Bacterial Type Strains, Phase II (KMG-II): from individual species to whole genera.</title>
        <authorList>
            <person name="Goeker M."/>
        </authorList>
    </citation>
    <scope>NUCLEOTIDE SEQUENCE [LARGE SCALE GENOMIC DNA]</scope>
    <source>
        <strain evidence="10 11">DSM 23514</strain>
    </source>
</reference>
<comment type="catalytic activity">
    <reaction evidence="1">
        <text>Hydrolysis of terminal non-reducing N-acetyl-D-hexosamine residues in N-acetyl-beta-D-hexosaminides.</text>
        <dbReference type="EC" id="3.2.1.52"/>
    </reaction>
</comment>
<dbReference type="Proteomes" id="UP000651837">
    <property type="component" value="Unassembled WGS sequence"/>
</dbReference>
<gene>
    <name evidence="9" type="ORF">HZY62_15270</name>
    <name evidence="10" type="ORF">LX92_03253</name>
</gene>
<organism evidence="10 11">
    <name type="scientific">Maribacter polysiphoniae</name>
    <dbReference type="NCBI Taxonomy" id="429344"/>
    <lineage>
        <taxon>Bacteria</taxon>
        <taxon>Pseudomonadati</taxon>
        <taxon>Bacteroidota</taxon>
        <taxon>Flavobacteriia</taxon>
        <taxon>Flavobacteriales</taxon>
        <taxon>Flavobacteriaceae</taxon>
        <taxon>Maribacter</taxon>
    </lineage>
</organism>
<keyword evidence="5" id="KW-0326">Glycosidase</keyword>
<dbReference type="InterPro" id="IPR017853">
    <property type="entry name" value="GH"/>
</dbReference>
<keyword evidence="4" id="KW-0378">Hydrolase</keyword>
<dbReference type="EMBL" id="QGGQ01000008">
    <property type="protein sequence ID" value="PWK22332.1"/>
    <property type="molecule type" value="Genomic_DNA"/>
</dbReference>
<dbReference type="PRINTS" id="PR00738">
    <property type="entry name" value="GLHYDRLASE20"/>
</dbReference>
<dbReference type="InterPro" id="IPR015883">
    <property type="entry name" value="Glyco_hydro_20_cat"/>
</dbReference>
<comment type="similarity">
    <text evidence="2">Belongs to the glycosyl hydrolase 20 family.</text>
</comment>
<comment type="caution">
    <text evidence="10">The sequence shown here is derived from an EMBL/GenBank/DDBJ whole genome shotgun (WGS) entry which is preliminary data.</text>
</comment>
<dbReference type="Pfam" id="PF00728">
    <property type="entry name" value="Glyco_hydro_20"/>
    <property type="match status" value="1"/>
</dbReference>
<evidence type="ECO:0000313" key="10">
    <source>
        <dbReference type="EMBL" id="PWK22332.1"/>
    </source>
</evidence>
<evidence type="ECO:0000256" key="4">
    <source>
        <dbReference type="ARBA" id="ARBA00022801"/>
    </source>
</evidence>
<dbReference type="Gene3D" id="3.20.20.80">
    <property type="entry name" value="Glycosidases"/>
    <property type="match status" value="1"/>
</dbReference>
<dbReference type="PANTHER" id="PTHR22600">
    <property type="entry name" value="BETA-HEXOSAMINIDASE"/>
    <property type="match status" value="1"/>
</dbReference>
<evidence type="ECO:0000256" key="3">
    <source>
        <dbReference type="ARBA" id="ARBA00012663"/>
    </source>
</evidence>
<dbReference type="GO" id="GO:0005975">
    <property type="term" value="P:carbohydrate metabolic process"/>
    <property type="evidence" value="ECO:0007669"/>
    <property type="project" value="InterPro"/>
</dbReference>
<evidence type="ECO:0000259" key="7">
    <source>
        <dbReference type="Pfam" id="PF00728"/>
    </source>
</evidence>
<evidence type="ECO:0000313" key="9">
    <source>
        <dbReference type="EMBL" id="MBD1261963.1"/>
    </source>
</evidence>
<dbReference type="SUPFAM" id="SSF55545">
    <property type="entry name" value="beta-N-acetylhexosaminidase-like domain"/>
    <property type="match status" value="1"/>
</dbReference>
<sequence>MRILSITIFMLFFISCDQTTSLKKKDFDTNIIPQPKMIDKGSEVLLLSGQSKLYSPQSDVYPLLDLFISEINKITNIELGTTDTNNDEADILFQIDASMIGEEYSIEIGNSINVIGGNYKALAKAKSTLLQLAGKEEGKLMFPLVTIKDNPNASYRGLLVDLARQWHEIHTIKKLIDLAAYYKINYLQLHFTDYQSYTLPSTKYKNLSTPNRHYTFEQLKELEAYSQLRGITIIPEIDIPGHSSQFVRKYPEIFAIKDTMTNPWIINMGKEDAYEALDFIIGEISSIFKASPYFHIGGDEAIFDKVSEDPFVQNYIKAHHIDNDVHELYRHFLVRMNGIVKKHHKQMCVWEGFRPNCKIKIPKDIIVFEFETNRYLPNELIKDGYTVVNNSWKPLYVVNEKKWEPKTIYSWNMWKWDNWYDKAPSYNPIQIEKSPLVIGAQMCSWEQSEKVEIPSLRKRLPVYMERVWNTDEKIPFEEVMNHINILDDRLSKLINDNEQDSLLHGHNFTKDTQ</sequence>
<feature type="domain" description="Beta-hexosaminidase bacterial type N-terminal" evidence="8">
    <location>
        <begin position="29"/>
        <end position="149"/>
    </location>
</feature>
<dbReference type="EC" id="3.2.1.52" evidence="3"/>
<evidence type="ECO:0000256" key="1">
    <source>
        <dbReference type="ARBA" id="ARBA00001231"/>
    </source>
</evidence>
<accession>A0A316DYA6</accession>
<dbReference type="EMBL" id="JACWLN010000007">
    <property type="protein sequence ID" value="MBD1261963.1"/>
    <property type="molecule type" value="Genomic_DNA"/>
</dbReference>
<evidence type="ECO:0000313" key="11">
    <source>
        <dbReference type="Proteomes" id="UP000245667"/>
    </source>
</evidence>
<name>A0A316DYA6_9FLAO</name>
<dbReference type="InterPro" id="IPR029018">
    <property type="entry name" value="Hex-like_dom2"/>
</dbReference>
<evidence type="ECO:0000256" key="6">
    <source>
        <dbReference type="PIRSR" id="PIRSR625705-1"/>
    </source>
</evidence>
<dbReference type="GO" id="GO:0016020">
    <property type="term" value="C:membrane"/>
    <property type="evidence" value="ECO:0007669"/>
    <property type="project" value="TreeGrafter"/>
</dbReference>
<dbReference type="PROSITE" id="PS51257">
    <property type="entry name" value="PROKAR_LIPOPROTEIN"/>
    <property type="match status" value="1"/>
</dbReference>
<proteinExistence type="inferred from homology"/>
<keyword evidence="12" id="KW-1185">Reference proteome</keyword>
<dbReference type="PANTHER" id="PTHR22600:SF57">
    <property type="entry name" value="BETA-N-ACETYLHEXOSAMINIDASE"/>
    <property type="match status" value="1"/>
</dbReference>
<dbReference type="GO" id="GO:0004563">
    <property type="term" value="F:beta-N-acetylhexosaminidase activity"/>
    <property type="evidence" value="ECO:0007669"/>
    <property type="project" value="UniProtKB-EC"/>
</dbReference>
<evidence type="ECO:0000256" key="2">
    <source>
        <dbReference type="ARBA" id="ARBA00006285"/>
    </source>
</evidence>